<proteinExistence type="predicted"/>
<evidence type="ECO:0000313" key="1">
    <source>
        <dbReference type="EMBL" id="QXB19322.1"/>
    </source>
</evidence>
<protein>
    <submittedName>
        <fullName evidence="1">Uncharacterized protein</fullName>
    </submittedName>
</protein>
<keyword evidence="2" id="KW-1185">Reference proteome</keyword>
<dbReference type="GeneID" id="92749428"/>
<dbReference type="Proteomes" id="UP000683520">
    <property type="component" value="Chromosome"/>
</dbReference>
<accession>A0ABX8KXI8</accession>
<gene>
    <name evidence="1" type="ORF">I6L55_04435</name>
</gene>
<reference evidence="1 2" key="1">
    <citation type="submission" date="2021-06" db="EMBL/GenBank/DDBJ databases">
        <title>FDA dAtabase for Regulatory Grade micrObial Sequences (FDA-ARGOS): Supporting development and validation of Infectious Disease Dx tests.</title>
        <authorList>
            <person name="Sproer C."/>
            <person name="Gronow S."/>
            <person name="Severitt S."/>
            <person name="Schroder I."/>
            <person name="Tallon L."/>
            <person name="Sadzewicz L."/>
            <person name="Zhao X."/>
            <person name="Boylan J."/>
            <person name="Ott S."/>
            <person name="Bowen H."/>
            <person name="Vavikolanu K."/>
            <person name="Mehta A."/>
            <person name="Aluvathingal J."/>
            <person name="Nadendla S."/>
            <person name="Lowell S."/>
            <person name="Myers T."/>
            <person name="Yan Y."/>
        </authorList>
    </citation>
    <scope>NUCLEOTIDE SEQUENCE [LARGE SCALE GENOMIC DNA]</scope>
    <source>
        <strain evidence="1 2">FDAARGOS 1425</strain>
    </source>
</reference>
<organism evidence="1 2">
    <name type="scientific">Corynebacterium coyleae</name>
    <dbReference type="NCBI Taxonomy" id="53374"/>
    <lineage>
        <taxon>Bacteria</taxon>
        <taxon>Bacillati</taxon>
        <taxon>Actinomycetota</taxon>
        <taxon>Actinomycetes</taxon>
        <taxon>Mycobacteriales</taxon>
        <taxon>Corynebacteriaceae</taxon>
        <taxon>Corynebacterium</taxon>
    </lineage>
</organism>
<sequence length="225" mass="24436">MELLPEALTLNGIFGMSTSINLFSDILEAAKLAAEKNDLRQALGRSEESAARLMVEISGEALAHELRFAGVYGLAISARECADAGRLDMMGPICDTISRVLPQPLSYADEADRAMRVEIREVEFPEPSAELAGDGLAEMGLNYKCSEVDGSEIGKDSGSAYFPLPLFAPGTAEPRVVMEMWVDGLQLIVDLEAKLAGYGALRDMVYAVEEAVDRHRFSSWGMWPA</sequence>
<name>A0ABX8KXI8_9CORY</name>
<dbReference type="EMBL" id="CP077302">
    <property type="protein sequence ID" value="QXB19322.1"/>
    <property type="molecule type" value="Genomic_DNA"/>
</dbReference>
<dbReference type="RefSeq" id="WP_092100989.1">
    <property type="nucleotide sequence ID" value="NZ_CP047198.1"/>
</dbReference>
<evidence type="ECO:0000313" key="2">
    <source>
        <dbReference type="Proteomes" id="UP000683520"/>
    </source>
</evidence>